<dbReference type="NCBIfam" id="TIGR00797">
    <property type="entry name" value="matE"/>
    <property type="match status" value="1"/>
</dbReference>
<feature type="transmembrane region" description="Helical" evidence="6">
    <location>
        <begin position="416"/>
        <end position="435"/>
    </location>
</feature>
<keyword evidence="4 6" id="KW-1133">Transmembrane helix</keyword>
<keyword evidence="7" id="KW-0732">Signal</keyword>
<dbReference type="InterPro" id="IPR002528">
    <property type="entry name" value="MATE_fam"/>
</dbReference>
<feature type="transmembrane region" description="Helical" evidence="6">
    <location>
        <begin position="378"/>
        <end position="404"/>
    </location>
</feature>
<feature type="transmembrane region" description="Helical" evidence="6">
    <location>
        <begin position="447"/>
        <end position="469"/>
    </location>
</feature>
<feature type="transmembrane region" description="Helical" evidence="6">
    <location>
        <begin position="102"/>
        <end position="123"/>
    </location>
</feature>
<feature type="chain" id="PRO_5035219276" description="Protein DETOXIFICATION" evidence="7">
    <location>
        <begin position="17"/>
        <end position="512"/>
    </location>
</feature>
<dbReference type="GO" id="GO:0015297">
    <property type="term" value="F:antiporter activity"/>
    <property type="evidence" value="ECO:0007669"/>
    <property type="project" value="InterPro"/>
</dbReference>
<evidence type="ECO:0000313" key="9">
    <source>
        <dbReference type="Proteomes" id="UP000751190"/>
    </source>
</evidence>
<evidence type="ECO:0000256" key="1">
    <source>
        <dbReference type="ARBA" id="ARBA00004141"/>
    </source>
</evidence>
<evidence type="ECO:0008006" key="10">
    <source>
        <dbReference type="Google" id="ProtNLM"/>
    </source>
</evidence>
<name>A0A8J5XCC2_DIALT</name>
<reference evidence="8" key="1">
    <citation type="submission" date="2021-05" db="EMBL/GenBank/DDBJ databases">
        <title>The genome of the haptophyte Pavlova lutheri (Diacronema luteri, Pavlovales) - a model for lipid biosynthesis in eukaryotic algae.</title>
        <authorList>
            <person name="Hulatt C.J."/>
            <person name="Posewitz M.C."/>
        </authorList>
    </citation>
    <scope>NUCLEOTIDE SEQUENCE</scope>
    <source>
        <strain evidence="8">NIVA-4/92</strain>
    </source>
</reference>
<evidence type="ECO:0000256" key="3">
    <source>
        <dbReference type="ARBA" id="ARBA00022692"/>
    </source>
</evidence>
<proteinExistence type="inferred from homology"/>
<dbReference type="AlphaFoldDB" id="A0A8J5XCC2"/>
<feature type="transmembrane region" description="Helical" evidence="6">
    <location>
        <begin position="72"/>
        <end position="95"/>
    </location>
</feature>
<feature type="signal peptide" evidence="7">
    <location>
        <begin position="1"/>
        <end position="16"/>
    </location>
</feature>
<dbReference type="Proteomes" id="UP000751190">
    <property type="component" value="Unassembled WGS sequence"/>
</dbReference>
<sequence length="512" mass="53352">MTVVFALIGAISLTSARVPLVRPTVRLSARPPRALVTADAALALEQPSQPSASRKWRLWPCGDDLDRKIANLALPAMLNLAIFPLAGAVDVYWVGRMGNAQVLAGMGAANQVFSTLFWLIAFLPSVTTPRVADAIGRGDRELAAARVCEAVALAVTLGFFGFLLVQLFPAALLRVVTPPSSSIFAAARPYLRYRGLSFVPALVSAVAFSAFRAEMDAITPLLITLLANAINCILDPILIFSAGLGVAGAGLATAVSEVVSCALFVALLVRRRILRADLLRKSLNAETASQLFAAGGAVQLRSLSIQAAFLYVARTVARMDTSGVAAAAHQITLQFWQLGGIALLAISTAGSVIIPALRAQGVAEPGGRARADAAAACAADRVMLWGGAMGCALGCALLALLPFASVLSPLPEVQRAARPLALFAALLQPLVGLVFAGEGVMQGLNCFGAIAALTTAGSVAMVVALRLLAPLGLSGVWLSFFVFNIVRLLGVLRHHFRSGPLAVSRVSRRLAA</sequence>
<dbReference type="GO" id="GO:0042910">
    <property type="term" value="F:xenobiotic transmembrane transporter activity"/>
    <property type="evidence" value="ECO:0007669"/>
    <property type="project" value="InterPro"/>
</dbReference>
<feature type="transmembrane region" description="Helical" evidence="6">
    <location>
        <begin position="218"/>
        <end position="240"/>
    </location>
</feature>
<accession>A0A8J5XCC2</accession>
<gene>
    <name evidence="8" type="ORF">KFE25_003592</name>
</gene>
<dbReference type="PANTHER" id="PTHR42893:SF46">
    <property type="entry name" value="PROTEIN DETOXIFICATION 44, CHLOROPLASTIC"/>
    <property type="match status" value="1"/>
</dbReference>
<feature type="transmembrane region" description="Helical" evidence="6">
    <location>
        <begin position="246"/>
        <end position="269"/>
    </location>
</feature>
<evidence type="ECO:0000256" key="2">
    <source>
        <dbReference type="ARBA" id="ARBA00010199"/>
    </source>
</evidence>
<organism evidence="8 9">
    <name type="scientific">Diacronema lutheri</name>
    <name type="common">Unicellular marine alga</name>
    <name type="synonym">Monochrysis lutheri</name>
    <dbReference type="NCBI Taxonomy" id="2081491"/>
    <lineage>
        <taxon>Eukaryota</taxon>
        <taxon>Haptista</taxon>
        <taxon>Haptophyta</taxon>
        <taxon>Pavlovophyceae</taxon>
        <taxon>Pavlovales</taxon>
        <taxon>Pavlovaceae</taxon>
        <taxon>Diacronema</taxon>
    </lineage>
</organism>
<evidence type="ECO:0000256" key="6">
    <source>
        <dbReference type="SAM" id="Phobius"/>
    </source>
</evidence>
<comment type="similarity">
    <text evidence="2">Belongs to the multi antimicrobial extrusion (MATE) (TC 2.A.66.1) family.</text>
</comment>
<dbReference type="PANTHER" id="PTHR42893">
    <property type="entry name" value="PROTEIN DETOXIFICATION 44, CHLOROPLASTIC-RELATED"/>
    <property type="match status" value="1"/>
</dbReference>
<comment type="subcellular location">
    <subcellularLocation>
        <location evidence="1">Membrane</location>
        <topology evidence="1">Multi-pass membrane protein</topology>
    </subcellularLocation>
</comment>
<comment type="caution">
    <text evidence="8">The sequence shown here is derived from an EMBL/GenBank/DDBJ whole genome shotgun (WGS) entry which is preliminary data.</text>
</comment>
<keyword evidence="3 6" id="KW-0812">Transmembrane</keyword>
<dbReference type="Pfam" id="PF01554">
    <property type="entry name" value="MatE"/>
    <property type="match status" value="1"/>
</dbReference>
<feature type="transmembrane region" description="Helical" evidence="6">
    <location>
        <begin position="475"/>
        <end position="492"/>
    </location>
</feature>
<feature type="transmembrane region" description="Helical" evidence="6">
    <location>
        <begin position="143"/>
        <end position="164"/>
    </location>
</feature>
<dbReference type="OMA" id="NSVDTFW"/>
<dbReference type="GO" id="GO:0016020">
    <property type="term" value="C:membrane"/>
    <property type="evidence" value="ECO:0007669"/>
    <property type="project" value="UniProtKB-SubCell"/>
</dbReference>
<dbReference type="EMBL" id="JAGTXO010000028">
    <property type="protein sequence ID" value="KAG8461023.1"/>
    <property type="molecule type" value="Genomic_DNA"/>
</dbReference>
<protein>
    <recommendedName>
        <fullName evidence="10">Protein DETOXIFICATION</fullName>
    </recommendedName>
</protein>
<dbReference type="InterPro" id="IPR044644">
    <property type="entry name" value="DinF-like"/>
</dbReference>
<keyword evidence="5 6" id="KW-0472">Membrane</keyword>
<feature type="transmembrane region" description="Helical" evidence="6">
    <location>
        <begin position="193"/>
        <end position="211"/>
    </location>
</feature>
<evidence type="ECO:0000256" key="7">
    <source>
        <dbReference type="SAM" id="SignalP"/>
    </source>
</evidence>
<evidence type="ECO:0000313" key="8">
    <source>
        <dbReference type="EMBL" id="KAG8461023.1"/>
    </source>
</evidence>
<evidence type="ECO:0000256" key="4">
    <source>
        <dbReference type="ARBA" id="ARBA00022989"/>
    </source>
</evidence>
<keyword evidence="9" id="KW-1185">Reference proteome</keyword>
<evidence type="ECO:0000256" key="5">
    <source>
        <dbReference type="ARBA" id="ARBA00023136"/>
    </source>
</evidence>
<dbReference type="OrthoDB" id="2126698at2759"/>